<name>A0ABP0W0B8_9BRYO</name>
<keyword evidence="6" id="KW-0175">Coiled coil</keyword>
<evidence type="ECO:0000313" key="10">
    <source>
        <dbReference type="Proteomes" id="UP001497444"/>
    </source>
</evidence>
<evidence type="ECO:0000256" key="6">
    <source>
        <dbReference type="SAM" id="Coils"/>
    </source>
</evidence>
<feature type="compositionally biased region" description="Low complexity" evidence="7">
    <location>
        <begin position="407"/>
        <end position="417"/>
    </location>
</feature>
<feature type="coiled-coil region" evidence="6">
    <location>
        <begin position="128"/>
        <end position="155"/>
    </location>
</feature>
<evidence type="ECO:0000256" key="5">
    <source>
        <dbReference type="RuleBase" id="RU004020"/>
    </source>
</evidence>
<protein>
    <recommendedName>
        <fullName evidence="8">HSF-type DNA-binding domain-containing protein</fullName>
    </recommendedName>
</protein>
<comment type="subcellular location">
    <subcellularLocation>
        <location evidence="1">Nucleus</location>
    </subcellularLocation>
</comment>
<dbReference type="PANTHER" id="PTHR10015:SF427">
    <property type="entry name" value="HEAT SHOCK FACTOR PROTEIN"/>
    <property type="match status" value="1"/>
</dbReference>
<sequence length="461" mass="51301">MDGLQSNAPPPFLTKTYDMVNDAATDTIVSWSKGNNSFVVWNPPEFSQDLLPKYFKHNNFSSFVRQLNTYGFHKVDPDRWEFANERFVRGGRELLREIRRKKPATHSQQQQQQHDADGALAPFTEVEKLGLEKQIEMLKREKSVLLLELVRLQEQQQNTEHELQVMGQHLQVTEQRQHRIMAFLAKAVQTPGFLAHLVSQNGMATAARKKRRLQKEDDGGEVEDSSDPPTPTDGQIITIQTKGEVLSQILQLLSPSDASIPAIDNHHLQSLLKDYNSALGGDEGNNLNQQSGVTLMDVSTSGTEQLQSEPVLTDLGSNEGIVQLPSSPTSDVARVAGSDPMEPGSRSCQSGTRDLRDSNSDSIDLNSRGPGVSTEVEDVSSSVNSQAVVPRANDVFWEQYLTEEPENTTNCNSETNNSQKSEDRAWEYTRANGRVPQARTWLESRPNVEISSHQMGQLAPG</sequence>
<dbReference type="Proteomes" id="UP001497444">
    <property type="component" value="Chromosome 12"/>
</dbReference>
<feature type="region of interest" description="Disordered" evidence="7">
    <location>
        <begin position="206"/>
        <end position="235"/>
    </location>
</feature>
<dbReference type="InterPro" id="IPR000232">
    <property type="entry name" value="HSF_DNA-bd"/>
</dbReference>
<comment type="similarity">
    <text evidence="5">Belongs to the HSF family.</text>
</comment>
<evidence type="ECO:0000256" key="2">
    <source>
        <dbReference type="ARBA" id="ARBA00023016"/>
    </source>
</evidence>
<proteinExistence type="inferred from homology"/>
<dbReference type="SUPFAM" id="SSF46785">
    <property type="entry name" value="Winged helix' DNA-binding domain"/>
    <property type="match status" value="1"/>
</dbReference>
<keyword evidence="3" id="KW-0238">DNA-binding</keyword>
<dbReference type="Gene3D" id="1.10.10.10">
    <property type="entry name" value="Winged helix-like DNA-binding domain superfamily/Winged helix DNA-binding domain"/>
    <property type="match status" value="1"/>
</dbReference>
<dbReference type="InterPro" id="IPR036388">
    <property type="entry name" value="WH-like_DNA-bd_sf"/>
</dbReference>
<keyword evidence="4" id="KW-0539">Nucleus</keyword>
<accession>A0ABP0W0B8</accession>
<evidence type="ECO:0000256" key="1">
    <source>
        <dbReference type="ARBA" id="ARBA00004123"/>
    </source>
</evidence>
<reference evidence="9" key="1">
    <citation type="submission" date="2024-02" db="EMBL/GenBank/DDBJ databases">
        <authorList>
            <consortium name="ELIXIR-Norway"/>
            <consortium name="Elixir Norway"/>
        </authorList>
    </citation>
    <scope>NUCLEOTIDE SEQUENCE</scope>
</reference>
<gene>
    <name evidence="9" type="ORF">CSSPJE1EN1_LOCUS5114</name>
</gene>
<dbReference type="PANTHER" id="PTHR10015">
    <property type="entry name" value="HEAT SHOCK TRANSCRIPTION FACTOR"/>
    <property type="match status" value="1"/>
</dbReference>
<dbReference type="EMBL" id="OZ020107">
    <property type="protein sequence ID" value="CAK9259636.1"/>
    <property type="molecule type" value="Genomic_DNA"/>
</dbReference>
<dbReference type="Pfam" id="PF00447">
    <property type="entry name" value="HSF_DNA-bind"/>
    <property type="match status" value="1"/>
</dbReference>
<dbReference type="PRINTS" id="PR00056">
    <property type="entry name" value="HSFDOMAIN"/>
</dbReference>
<evidence type="ECO:0000256" key="3">
    <source>
        <dbReference type="ARBA" id="ARBA00023125"/>
    </source>
</evidence>
<evidence type="ECO:0000259" key="8">
    <source>
        <dbReference type="PROSITE" id="PS00434"/>
    </source>
</evidence>
<keyword evidence="2" id="KW-0346">Stress response</keyword>
<dbReference type="InterPro" id="IPR036390">
    <property type="entry name" value="WH_DNA-bd_sf"/>
</dbReference>
<dbReference type="PROSITE" id="PS00434">
    <property type="entry name" value="HSF_DOMAIN"/>
    <property type="match status" value="1"/>
</dbReference>
<feature type="region of interest" description="Disordered" evidence="7">
    <location>
        <begin position="322"/>
        <end position="375"/>
    </location>
</feature>
<feature type="region of interest" description="Disordered" evidence="7">
    <location>
        <begin position="405"/>
        <end position="424"/>
    </location>
</feature>
<feature type="domain" description="HSF-type DNA-binding" evidence="8">
    <location>
        <begin position="51"/>
        <end position="75"/>
    </location>
</feature>
<organism evidence="9 10">
    <name type="scientific">Sphagnum jensenii</name>
    <dbReference type="NCBI Taxonomy" id="128206"/>
    <lineage>
        <taxon>Eukaryota</taxon>
        <taxon>Viridiplantae</taxon>
        <taxon>Streptophyta</taxon>
        <taxon>Embryophyta</taxon>
        <taxon>Bryophyta</taxon>
        <taxon>Sphagnophytina</taxon>
        <taxon>Sphagnopsida</taxon>
        <taxon>Sphagnales</taxon>
        <taxon>Sphagnaceae</taxon>
        <taxon>Sphagnum</taxon>
    </lineage>
</organism>
<dbReference type="SMART" id="SM00415">
    <property type="entry name" value="HSF"/>
    <property type="match status" value="1"/>
</dbReference>
<evidence type="ECO:0000256" key="4">
    <source>
        <dbReference type="ARBA" id="ARBA00023242"/>
    </source>
</evidence>
<evidence type="ECO:0000256" key="7">
    <source>
        <dbReference type="SAM" id="MobiDB-lite"/>
    </source>
</evidence>
<keyword evidence="10" id="KW-1185">Reference proteome</keyword>
<evidence type="ECO:0000313" key="9">
    <source>
        <dbReference type="EMBL" id="CAK9259636.1"/>
    </source>
</evidence>